<dbReference type="Proteomes" id="UP000256900">
    <property type="component" value="Unassembled WGS sequence"/>
</dbReference>
<organism evidence="1 2">
    <name type="scientific">Methylovirgula ligni</name>
    <dbReference type="NCBI Taxonomy" id="569860"/>
    <lineage>
        <taxon>Bacteria</taxon>
        <taxon>Pseudomonadati</taxon>
        <taxon>Pseudomonadota</taxon>
        <taxon>Alphaproteobacteria</taxon>
        <taxon>Hyphomicrobiales</taxon>
        <taxon>Beijerinckiaceae</taxon>
        <taxon>Methylovirgula</taxon>
    </lineage>
</organism>
<sequence length="107" mass="10501">MKMRNGLSIAMLGLVLSGCGYTPEQRATSGAAIGGATGLALGAAAGGSPGAALAGGVLGAATGAIVGANTRPPPPPPPGYYPPPPPRCAHWGYDVYGRPICVAYYGY</sequence>
<keyword evidence="2" id="KW-1185">Reference proteome</keyword>
<dbReference type="EMBL" id="QUMO01000002">
    <property type="protein sequence ID" value="REF87731.1"/>
    <property type="molecule type" value="Genomic_DNA"/>
</dbReference>
<accession>A0A3D9YYJ9</accession>
<protein>
    <recommendedName>
        <fullName evidence="3">Outer membrane protein with glycine zipper</fullName>
    </recommendedName>
</protein>
<evidence type="ECO:0000313" key="2">
    <source>
        <dbReference type="Proteomes" id="UP000256900"/>
    </source>
</evidence>
<dbReference type="PROSITE" id="PS51257">
    <property type="entry name" value="PROKAR_LIPOPROTEIN"/>
    <property type="match status" value="1"/>
</dbReference>
<proteinExistence type="predicted"/>
<dbReference type="RefSeq" id="WP_115836360.1">
    <property type="nucleotide sequence ID" value="NZ_CP025086.1"/>
</dbReference>
<dbReference type="AlphaFoldDB" id="A0A3D9YYJ9"/>
<evidence type="ECO:0008006" key="3">
    <source>
        <dbReference type="Google" id="ProtNLM"/>
    </source>
</evidence>
<comment type="caution">
    <text evidence="1">The sequence shown here is derived from an EMBL/GenBank/DDBJ whole genome shotgun (WGS) entry which is preliminary data.</text>
</comment>
<gene>
    <name evidence="1" type="ORF">DES32_1360</name>
</gene>
<reference evidence="1 2" key="1">
    <citation type="submission" date="2018-08" db="EMBL/GenBank/DDBJ databases">
        <title>Genomic Encyclopedia of Type Strains, Phase IV (KMG-IV): sequencing the most valuable type-strain genomes for metagenomic binning, comparative biology and taxonomic classification.</title>
        <authorList>
            <person name="Goeker M."/>
        </authorList>
    </citation>
    <scope>NUCLEOTIDE SEQUENCE [LARGE SCALE GENOMIC DNA]</scope>
    <source>
        <strain evidence="1 2">BW863</strain>
    </source>
</reference>
<evidence type="ECO:0000313" key="1">
    <source>
        <dbReference type="EMBL" id="REF87731.1"/>
    </source>
</evidence>
<name>A0A3D9YYJ9_9HYPH</name>